<dbReference type="AlphaFoldDB" id="A0A4Z0M3W6"/>
<dbReference type="InterPro" id="IPR036291">
    <property type="entry name" value="NAD(P)-bd_dom_sf"/>
</dbReference>
<dbReference type="EMBL" id="SRLE01000006">
    <property type="protein sequence ID" value="TGD74312.1"/>
    <property type="molecule type" value="Genomic_DNA"/>
</dbReference>
<keyword evidence="3" id="KW-0520">NAD</keyword>
<evidence type="ECO:0000256" key="1">
    <source>
        <dbReference type="ARBA" id="ARBA00006484"/>
    </source>
</evidence>
<dbReference type="InterPro" id="IPR002347">
    <property type="entry name" value="SDR_fam"/>
</dbReference>
<dbReference type="GO" id="GO:0047936">
    <property type="term" value="F:glucose 1-dehydrogenase [NAD(P)+] activity"/>
    <property type="evidence" value="ECO:0007669"/>
    <property type="project" value="UniProtKB-EC"/>
</dbReference>
<dbReference type="Proteomes" id="UP000298050">
    <property type="component" value="Unassembled WGS sequence"/>
</dbReference>
<dbReference type="Gene3D" id="3.40.50.720">
    <property type="entry name" value="NAD(P)-binding Rossmann-like Domain"/>
    <property type="match status" value="1"/>
</dbReference>
<keyword evidence="6" id="KW-1185">Reference proteome</keyword>
<dbReference type="FunFam" id="3.40.50.720:FF:000084">
    <property type="entry name" value="Short-chain dehydrogenase reductase"/>
    <property type="match status" value="1"/>
</dbReference>
<evidence type="ECO:0000256" key="2">
    <source>
        <dbReference type="ARBA" id="ARBA00023002"/>
    </source>
</evidence>
<reference evidence="5 6" key="1">
    <citation type="submission" date="2019-04" db="EMBL/GenBank/DDBJ databases">
        <title>Taxonomy of novel Haliea sp. from mangrove soil of West Coast of India.</title>
        <authorList>
            <person name="Verma A."/>
            <person name="Kumar P."/>
            <person name="Krishnamurthi S."/>
        </authorList>
    </citation>
    <scope>NUCLEOTIDE SEQUENCE [LARGE SCALE GENOMIC DNA]</scope>
    <source>
        <strain evidence="5 6">SAOS-164</strain>
    </source>
</reference>
<comment type="caution">
    <text evidence="5">The sequence shown here is derived from an EMBL/GenBank/DDBJ whole genome shotgun (WGS) entry which is preliminary data.</text>
</comment>
<evidence type="ECO:0000313" key="5">
    <source>
        <dbReference type="EMBL" id="TGD74312.1"/>
    </source>
</evidence>
<sequence>MPSDNFRDRTVLLTGAAGGFGTLLAGHLADAGARLLLSDLAPQPLEALAQDLRQRGAQVVAVPADVCSEQSMAELVSAAVEAFGALDIAVNNAGMSAPMKPFIETTEADLDRNYAVNAKGVFFGMKYQIRQMLTQEGGTILNVASKAGIGGAPNLAAYCAAKHAVVGLTRTAALEYARHNIRVNAICPYFSPTPLLTTGTDEALLAQLAKRSPMKRLGEPEEMVQAMLMLIAPENSYLTGQAIAVDGGASA</sequence>
<feature type="domain" description="Ketoreductase" evidence="4">
    <location>
        <begin position="9"/>
        <end position="189"/>
    </location>
</feature>
<evidence type="ECO:0000259" key="4">
    <source>
        <dbReference type="SMART" id="SM00822"/>
    </source>
</evidence>
<name>A0A4Z0M3W6_9GAMM</name>
<keyword evidence="2 5" id="KW-0560">Oxidoreductase</keyword>
<dbReference type="SUPFAM" id="SSF51735">
    <property type="entry name" value="NAD(P)-binding Rossmann-fold domains"/>
    <property type="match status" value="1"/>
</dbReference>
<dbReference type="PROSITE" id="PS00061">
    <property type="entry name" value="ADH_SHORT"/>
    <property type="match status" value="1"/>
</dbReference>
<dbReference type="RefSeq" id="WP_135443133.1">
    <property type="nucleotide sequence ID" value="NZ_SRLE01000006.1"/>
</dbReference>
<proteinExistence type="inferred from homology"/>
<accession>A0A4Z0M3W6</accession>
<evidence type="ECO:0000256" key="3">
    <source>
        <dbReference type="ARBA" id="ARBA00023027"/>
    </source>
</evidence>
<dbReference type="PANTHER" id="PTHR24321:SF8">
    <property type="entry name" value="ESTRADIOL 17-BETA-DEHYDROGENASE 8-RELATED"/>
    <property type="match status" value="1"/>
</dbReference>
<dbReference type="OrthoDB" id="9786435at2"/>
<dbReference type="SMART" id="SM00822">
    <property type="entry name" value="PKS_KR"/>
    <property type="match status" value="1"/>
</dbReference>
<dbReference type="PRINTS" id="PR00081">
    <property type="entry name" value="GDHRDH"/>
</dbReference>
<gene>
    <name evidence="5" type="ORF">E4634_09340</name>
</gene>
<dbReference type="Pfam" id="PF13561">
    <property type="entry name" value="adh_short_C2"/>
    <property type="match status" value="1"/>
</dbReference>
<evidence type="ECO:0000313" key="6">
    <source>
        <dbReference type="Proteomes" id="UP000298050"/>
    </source>
</evidence>
<protein>
    <submittedName>
        <fullName evidence="5">Glucose 1-dehydrogenase</fullName>
        <ecNumber evidence="5">1.1.1.47</ecNumber>
    </submittedName>
</protein>
<dbReference type="PRINTS" id="PR00080">
    <property type="entry name" value="SDRFAMILY"/>
</dbReference>
<organism evidence="5 6">
    <name type="scientific">Mangrovimicrobium sediminis</name>
    <dbReference type="NCBI Taxonomy" id="2562682"/>
    <lineage>
        <taxon>Bacteria</taxon>
        <taxon>Pseudomonadati</taxon>
        <taxon>Pseudomonadota</taxon>
        <taxon>Gammaproteobacteria</taxon>
        <taxon>Cellvibrionales</taxon>
        <taxon>Halieaceae</taxon>
        <taxon>Mangrovimicrobium</taxon>
    </lineage>
</organism>
<dbReference type="CDD" id="cd05233">
    <property type="entry name" value="SDR_c"/>
    <property type="match status" value="1"/>
</dbReference>
<comment type="similarity">
    <text evidence="1">Belongs to the short-chain dehydrogenases/reductases (SDR) family.</text>
</comment>
<dbReference type="InterPro" id="IPR057326">
    <property type="entry name" value="KR_dom"/>
</dbReference>
<dbReference type="EC" id="1.1.1.47" evidence="5"/>
<dbReference type="PANTHER" id="PTHR24321">
    <property type="entry name" value="DEHYDROGENASES, SHORT CHAIN"/>
    <property type="match status" value="1"/>
</dbReference>
<dbReference type="NCBIfam" id="NF005559">
    <property type="entry name" value="PRK07231.1"/>
    <property type="match status" value="1"/>
</dbReference>
<dbReference type="InterPro" id="IPR020904">
    <property type="entry name" value="Sc_DH/Rdtase_CS"/>
</dbReference>